<gene>
    <name evidence="1" type="ORF">I9W82_001123</name>
</gene>
<dbReference type="Gene3D" id="2.40.160.20">
    <property type="match status" value="1"/>
</dbReference>
<sequence>MTELKLAVPAIPKQPQLIPVLTFNLKMVSDPVPIFNNSQIDKSLSLATIAQGEIKTVENDLGLKLEVNQIYGTDDLNVKNSVNTSYLDCKLYGKTPNGSGVLVNYGGRVQLEGATVAVVSKEKKEASIEESYVTCNPTFTFDDSVEEEYKWVLKENLIGKGRFGRDDDGVIYVQYYIYVIR</sequence>
<keyword evidence="2" id="KW-1185">Reference proteome</keyword>
<evidence type="ECO:0000313" key="1">
    <source>
        <dbReference type="EMBL" id="KAG5422030.1"/>
    </source>
</evidence>
<protein>
    <submittedName>
        <fullName evidence="1">Uncharacterized protein</fullName>
    </submittedName>
</protein>
<accession>A0A8H8DEA2</accession>
<dbReference type="OrthoDB" id="2544694at2759"/>
<name>A0A8H8DEA2_9ASCO</name>
<evidence type="ECO:0000313" key="2">
    <source>
        <dbReference type="Proteomes" id="UP000669133"/>
    </source>
</evidence>
<dbReference type="Proteomes" id="UP000669133">
    <property type="component" value="Unassembled WGS sequence"/>
</dbReference>
<reference evidence="1 2" key="1">
    <citation type="submission" date="2020-12" db="EMBL/GenBank/DDBJ databases">
        <title>Effect of drift, selection, and recombination on the evolution of hybrid genomes in Candida yeast pathogens.</title>
        <authorList>
            <person name="Mixao V."/>
            <person name="Ksiezopolska E."/>
            <person name="Saus E."/>
            <person name="Boekhout T."/>
            <person name="Gacser A."/>
            <person name="Gabaldon T."/>
        </authorList>
    </citation>
    <scope>NUCLEOTIDE SEQUENCE [LARGE SCALE GENOMIC DNA]</scope>
    <source>
        <strain evidence="1 2">BP57</strain>
    </source>
</reference>
<dbReference type="GeneID" id="93649752"/>
<comment type="caution">
    <text evidence="1">The sequence shown here is derived from an EMBL/GenBank/DDBJ whole genome shotgun (WGS) entry which is preliminary data.</text>
</comment>
<organism evidence="1 2">
    <name type="scientific">Candida metapsilosis</name>
    <dbReference type="NCBI Taxonomy" id="273372"/>
    <lineage>
        <taxon>Eukaryota</taxon>
        <taxon>Fungi</taxon>
        <taxon>Dikarya</taxon>
        <taxon>Ascomycota</taxon>
        <taxon>Saccharomycotina</taxon>
        <taxon>Pichiomycetes</taxon>
        <taxon>Debaryomycetaceae</taxon>
        <taxon>Candida/Lodderomyces clade</taxon>
        <taxon>Candida</taxon>
    </lineage>
</organism>
<dbReference type="AlphaFoldDB" id="A0A8H8DEA2"/>
<dbReference type="Pfam" id="PF11578">
    <property type="entry name" value="DUF3237"/>
    <property type="match status" value="1"/>
</dbReference>
<proteinExistence type="predicted"/>
<dbReference type="EMBL" id="JAEOAQ010000001">
    <property type="protein sequence ID" value="KAG5422030.1"/>
    <property type="molecule type" value="Genomic_DNA"/>
</dbReference>
<dbReference type="RefSeq" id="XP_067551146.1">
    <property type="nucleotide sequence ID" value="XM_067689836.1"/>
</dbReference>